<dbReference type="RefSeq" id="WP_132768211.1">
    <property type="nucleotide sequence ID" value="NZ_SMAB01000006.1"/>
</dbReference>
<dbReference type="InterPro" id="IPR000415">
    <property type="entry name" value="Nitroreductase-like"/>
</dbReference>
<protein>
    <submittedName>
        <fullName evidence="7">FMN reductase (NADPH)</fullName>
    </submittedName>
</protein>
<dbReference type="CDD" id="cd02146">
    <property type="entry name" value="NfsA-like"/>
    <property type="match status" value="1"/>
</dbReference>
<keyword evidence="8" id="KW-1185">Reference proteome</keyword>
<dbReference type="InterPro" id="IPR029479">
    <property type="entry name" value="Nitroreductase"/>
</dbReference>
<evidence type="ECO:0000313" key="8">
    <source>
        <dbReference type="Proteomes" id="UP000295788"/>
    </source>
</evidence>
<reference evidence="7 8" key="1">
    <citation type="submission" date="2019-03" db="EMBL/GenBank/DDBJ databases">
        <title>Genomic Encyclopedia of Type Strains, Phase IV (KMG-IV): sequencing the most valuable type-strain genomes for metagenomic binning, comparative biology and taxonomic classification.</title>
        <authorList>
            <person name="Goeker M."/>
        </authorList>
    </citation>
    <scope>NUCLEOTIDE SEQUENCE [LARGE SCALE GENOMIC DNA]</scope>
    <source>
        <strain evidence="7 8">DSM 23802</strain>
    </source>
</reference>
<keyword evidence="2 5" id="KW-0285">Flavoprotein</keyword>
<accession>A0A4R3KI79</accession>
<feature type="domain" description="Nitroreductase" evidence="6">
    <location>
        <begin position="9"/>
        <end position="163"/>
    </location>
</feature>
<comment type="caution">
    <text evidence="7">The sequence shown here is derived from an EMBL/GenBank/DDBJ whole genome shotgun (WGS) entry which is preliminary data.</text>
</comment>
<name>A0A4R3KI79_9BACI</name>
<evidence type="ECO:0000256" key="2">
    <source>
        <dbReference type="ARBA" id="ARBA00022630"/>
    </source>
</evidence>
<evidence type="ECO:0000256" key="3">
    <source>
        <dbReference type="ARBA" id="ARBA00022643"/>
    </source>
</evidence>
<proteinExistence type="inferred from homology"/>
<gene>
    <name evidence="7" type="ORF">EDD72_106136</name>
</gene>
<evidence type="ECO:0000259" key="6">
    <source>
        <dbReference type="Pfam" id="PF00881"/>
    </source>
</evidence>
<dbReference type="PANTHER" id="PTHR43425:SF3">
    <property type="entry name" value="NADPH-DEPENDENT OXIDOREDUCTASE"/>
    <property type="match status" value="1"/>
</dbReference>
<keyword evidence="4 5" id="KW-0560">Oxidoreductase</keyword>
<organism evidence="7 8">
    <name type="scientific">Tepidibacillus fermentans</name>
    <dbReference type="NCBI Taxonomy" id="1281767"/>
    <lineage>
        <taxon>Bacteria</taxon>
        <taxon>Bacillati</taxon>
        <taxon>Bacillota</taxon>
        <taxon>Bacilli</taxon>
        <taxon>Bacillales</taxon>
        <taxon>Bacillaceae</taxon>
        <taxon>Tepidibacillus</taxon>
    </lineage>
</organism>
<dbReference type="InterPro" id="IPR016446">
    <property type="entry name" value="Flavin_OxRdtase_Frp"/>
</dbReference>
<dbReference type="AlphaFoldDB" id="A0A4R3KI79"/>
<dbReference type="NCBIfam" id="NF008033">
    <property type="entry name" value="PRK10765.1"/>
    <property type="match status" value="1"/>
</dbReference>
<evidence type="ECO:0000313" key="7">
    <source>
        <dbReference type="EMBL" id="TCS83207.1"/>
    </source>
</evidence>
<dbReference type="Proteomes" id="UP000295788">
    <property type="component" value="Unassembled WGS sequence"/>
</dbReference>
<dbReference type="Pfam" id="PF00881">
    <property type="entry name" value="Nitroreductase"/>
    <property type="match status" value="1"/>
</dbReference>
<dbReference type="EMBL" id="SMAB01000006">
    <property type="protein sequence ID" value="TCS83207.1"/>
    <property type="molecule type" value="Genomic_DNA"/>
</dbReference>
<dbReference type="PIRSF" id="PIRSF005426">
    <property type="entry name" value="Frp"/>
    <property type="match status" value="1"/>
</dbReference>
<dbReference type="GO" id="GO:0016491">
    <property type="term" value="F:oxidoreductase activity"/>
    <property type="evidence" value="ECO:0007669"/>
    <property type="project" value="UniProtKB-UniRule"/>
</dbReference>
<dbReference type="SUPFAM" id="SSF55469">
    <property type="entry name" value="FMN-dependent nitroreductase-like"/>
    <property type="match status" value="1"/>
</dbReference>
<evidence type="ECO:0000256" key="1">
    <source>
        <dbReference type="ARBA" id="ARBA00008366"/>
    </source>
</evidence>
<evidence type="ECO:0000256" key="4">
    <source>
        <dbReference type="ARBA" id="ARBA00023002"/>
    </source>
</evidence>
<dbReference type="Gene3D" id="3.40.109.10">
    <property type="entry name" value="NADH Oxidase"/>
    <property type="match status" value="1"/>
</dbReference>
<dbReference type="OrthoDB" id="9775805at2"/>
<evidence type="ECO:0000256" key="5">
    <source>
        <dbReference type="PIRNR" id="PIRNR005426"/>
    </source>
</evidence>
<keyword evidence="3 5" id="KW-0288">FMN</keyword>
<comment type="similarity">
    <text evidence="1 5">Belongs to the flavin oxidoreductase frp family.</text>
</comment>
<dbReference type="PANTHER" id="PTHR43425">
    <property type="entry name" value="OXYGEN-INSENSITIVE NADPH NITROREDUCTASE"/>
    <property type="match status" value="1"/>
</dbReference>
<sequence length="245" mass="28283">MTTVLDTMRNHRSIRSFQEKPISKEQIERIVSTAQMASTSNFVQAYSIIQVTDQEKRKQLAHFSGDQIYVEQAPVFFVFCADLYRIQQAIHHNGKEAEFSTIENFLVSIIDTALFAQNVMLAAESMGLGGVYIGGIRNQPQQVSEVLQLPQLVMPLFGMCLGYPTEHLPEQKQRLPLSVILHENEYQRDQQNEIEQYDRAITEYYRDRTNGRRADTWSGMMARLFLGPQRKSLRDFIEKQGFPLD</sequence>
<keyword evidence="5" id="KW-0521">NADP</keyword>